<dbReference type="Proteomes" id="UP000054279">
    <property type="component" value="Unassembled WGS sequence"/>
</dbReference>
<dbReference type="HOGENOM" id="CLU_1116358_0_0_1"/>
<keyword evidence="3" id="KW-1185">Reference proteome</keyword>
<accession>A0A0C9TLX1</accession>
<reference evidence="2 3" key="1">
    <citation type="submission" date="2014-06" db="EMBL/GenBank/DDBJ databases">
        <title>Evolutionary Origins and Diversification of the Mycorrhizal Mutualists.</title>
        <authorList>
            <consortium name="DOE Joint Genome Institute"/>
            <consortium name="Mycorrhizal Genomics Consortium"/>
            <person name="Kohler A."/>
            <person name="Kuo A."/>
            <person name="Nagy L.G."/>
            <person name="Floudas D."/>
            <person name="Copeland A."/>
            <person name="Barry K.W."/>
            <person name="Cichocki N."/>
            <person name="Veneault-Fourrey C."/>
            <person name="LaButti K."/>
            <person name="Lindquist E.A."/>
            <person name="Lipzen A."/>
            <person name="Lundell T."/>
            <person name="Morin E."/>
            <person name="Murat C."/>
            <person name="Riley R."/>
            <person name="Ohm R."/>
            <person name="Sun H."/>
            <person name="Tunlid A."/>
            <person name="Henrissat B."/>
            <person name="Grigoriev I.V."/>
            <person name="Hibbett D.S."/>
            <person name="Martin F."/>
        </authorList>
    </citation>
    <scope>NUCLEOTIDE SEQUENCE [LARGE SCALE GENOMIC DNA]</scope>
    <source>
        <strain evidence="2 3">SS14</strain>
    </source>
</reference>
<name>A0A0C9TLX1_SPHS4</name>
<proteinExistence type="predicted"/>
<sequence length="249" mass="28927">MDSPKDPKNCMAYTFESFFRRHPEIAALALIVYRLPSTFPSNPWSQEILPNLRIVSTNLPVHSVLSLSAVGQLTHVFGTFDYDAMTHLREMKSLTQCIANVKTDLSDFFKNISPNIQKLLVESPVSHDIWALNLHFLHKHNTLTHLGRIYDISSNYRTPPPLIVEEFRQIPQLMWVAGSVDRSLLYQSGLESFFKVGITEQICKWMPIDEPKPKKSQSREYSQIMHYYGRESDRRRRGADKFLERSDKR</sequence>
<evidence type="ECO:0000256" key="1">
    <source>
        <dbReference type="SAM" id="MobiDB-lite"/>
    </source>
</evidence>
<dbReference type="EMBL" id="KN837913">
    <property type="protein sequence ID" value="KIJ22844.1"/>
    <property type="molecule type" value="Genomic_DNA"/>
</dbReference>
<dbReference type="AlphaFoldDB" id="A0A0C9TLX1"/>
<gene>
    <name evidence="2" type="ORF">M422DRAFT_276672</name>
</gene>
<feature type="region of interest" description="Disordered" evidence="1">
    <location>
        <begin position="230"/>
        <end position="249"/>
    </location>
</feature>
<organism evidence="2 3">
    <name type="scientific">Sphaerobolus stellatus (strain SS14)</name>
    <dbReference type="NCBI Taxonomy" id="990650"/>
    <lineage>
        <taxon>Eukaryota</taxon>
        <taxon>Fungi</taxon>
        <taxon>Dikarya</taxon>
        <taxon>Basidiomycota</taxon>
        <taxon>Agaricomycotina</taxon>
        <taxon>Agaricomycetes</taxon>
        <taxon>Phallomycetidae</taxon>
        <taxon>Geastrales</taxon>
        <taxon>Sphaerobolaceae</taxon>
        <taxon>Sphaerobolus</taxon>
    </lineage>
</organism>
<evidence type="ECO:0000313" key="3">
    <source>
        <dbReference type="Proteomes" id="UP000054279"/>
    </source>
</evidence>
<protein>
    <submittedName>
        <fullName evidence="2">Uncharacterized protein</fullName>
    </submittedName>
</protein>
<evidence type="ECO:0000313" key="2">
    <source>
        <dbReference type="EMBL" id="KIJ22844.1"/>
    </source>
</evidence>